<dbReference type="Pfam" id="PF00229">
    <property type="entry name" value="TNF"/>
    <property type="match status" value="1"/>
</dbReference>
<comment type="similarity">
    <text evidence="2">Belongs to the tumor necrosis factor family.</text>
</comment>
<evidence type="ECO:0000313" key="8">
    <source>
        <dbReference type="Proteomes" id="UP001066276"/>
    </source>
</evidence>
<evidence type="ECO:0000256" key="3">
    <source>
        <dbReference type="ARBA" id="ARBA00022514"/>
    </source>
</evidence>
<evidence type="ECO:0000256" key="4">
    <source>
        <dbReference type="ARBA" id="ARBA00023136"/>
    </source>
</evidence>
<proteinExistence type="inferred from homology"/>
<dbReference type="InterPro" id="IPR006052">
    <property type="entry name" value="TNF_dom"/>
</dbReference>
<dbReference type="PRINTS" id="PR01237">
    <property type="entry name" value="TNFC"/>
</dbReference>
<accession>A0AAV7Q1Q2</accession>
<dbReference type="GO" id="GO:0005615">
    <property type="term" value="C:extracellular space"/>
    <property type="evidence" value="ECO:0007669"/>
    <property type="project" value="UniProtKB-KW"/>
</dbReference>
<name>A0AAV7Q1Q2_PLEWA</name>
<dbReference type="GO" id="GO:0005125">
    <property type="term" value="F:cytokine activity"/>
    <property type="evidence" value="ECO:0007669"/>
    <property type="project" value="UniProtKB-KW"/>
</dbReference>
<dbReference type="SMART" id="SM00207">
    <property type="entry name" value="TNF"/>
    <property type="match status" value="1"/>
</dbReference>
<dbReference type="CDD" id="cd00184">
    <property type="entry name" value="TNF"/>
    <property type="match status" value="1"/>
</dbReference>
<dbReference type="InterPro" id="IPR021184">
    <property type="entry name" value="TNF_CS"/>
</dbReference>
<keyword evidence="3" id="KW-0202">Cytokine</keyword>
<comment type="subcellular location">
    <subcellularLocation>
        <location evidence="1">Membrane</location>
        <topology evidence="1">Single-pass type II membrane protein</topology>
    </subcellularLocation>
</comment>
<dbReference type="Gene3D" id="2.60.120.40">
    <property type="match status" value="1"/>
</dbReference>
<dbReference type="SUPFAM" id="SSF49842">
    <property type="entry name" value="TNF-like"/>
    <property type="match status" value="1"/>
</dbReference>
<dbReference type="GO" id="GO:0006955">
    <property type="term" value="P:immune response"/>
    <property type="evidence" value="ECO:0007669"/>
    <property type="project" value="InterPro"/>
</dbReference>
<keyword evidence="8" id="KW-1185">Reference proteome</keyword>
<evidence type="ECO:0000256" key="1">
    <source>
        <dbReference type="ARBA" id="ARBA00004606"/>
    </source>
</evidence>
<keyword evidence="5" id="KW-0325">Glycoprotein</keyword>
<dbReference type="PANTHER" id="PTHR11471">
    <property type="entry name" value="TUMOR NECROSIS FACTOR FAMILY MEMBER"/>
    <property type="match status" value="1"/>
</dbReference>
<reference evidence="7" key="1">
    <citation type="journal article" date="2022" name="bioRxiv">
        <title>Sequencing and chromosome-scale assembly of the giantPleurodeles waltlgenome.</title>
        <authorList>
            <person name="Brown T."/>
            <person name="Elewa A."/>
            <person name="Iarovenko S."/>
            <person name="Subramanian E."/>
            <person name="Araus A.J."/>
            <person name="Petzold A."/>
            <person name="Susuki M."/>
            <person name="Suzuki K.-i.T."/>
            <person name="Hayashi T."/>
            <person name="Toyoda A."/>
            <person name="Oliveira C."/>
            <person name="Osipova E."/>
            <person name="Leigh N.D."/>
            <person name="Simon A."/>
            <person name="Yun M.H."/>
        </authorList>
    </citation>
    <scope>NUCLEOTIDE SEQUENCE</scope>
    <source>
        <strain evidence="7">20211129_DDA</strain>
        <tissue evidence="7">Liver</tissue>
    </source>
</reference>
<dbReference type="AlphaFoldDB" id="A0AAV7Q1Q2"/>
<evidence type="ECO:0000313" key="7">
    <source>
        <dbReference type="EMBL" id="KAJ1134496.1"/>
    </source>
</evidence>
<protein>
    <recommendedName>
        <fullName evidence="6">THD domain-containing protein</fullName>
    </recommendedName>
</protein>
<feature type="domain" description="THD" evidence="6">
    <location>
        <begin position="84"/>
        <end position="227"/>
    </location>
</feature>
<dbReference type="Proteomes" id="UP001066276">
    <property type="component" value="Chromosome 6"/>
</dbReference>
<dbReference type="GO" id="GO:0016020">
    <property type="term" value="C:membrane"/>
    <property type="evidence" value="ECO:0007669"/>
    <property type="project" value="UniProtKB-SubCell"/>
</dbReference>
<dbReference type="PANTHER" id="PTHR11471:SF29">
    <property type="entry name" value="LYMPHOTOXIN-BETA"/>
    <property type="match status" value="1"/>
</dbReference>
<organism evidence="7 8">
    <name type="scientific">Pleurodeles waltl</name>
    <name type="common">Iberian ribbed newt</name>
    <dbReference type="NCBI Taxonomy" id="8319"/>
    <lineage>
        <taxon>Eukaryota</taxon>
        <taxon>Metazoa</taxon>
        <taxon>Chordata</taxon>
        <taxon>Craniata</taxon>
        <taxon>Vertebrata</taxon>
        <taxon>Euteleostomi</taxon>
        <taxon>Amphibia</taxon>
        <taxon>Batrachia</taxon>
        <taxon>Caudata</taxon>
        <taxon>Salamandroidea</taxon>
        <taxon>Salamandridae</taxon>
        <taxon>Pleurodelinae</taxon>
        <taxon>Pleurodeles</taxon>
    </lineage>
</organism>
<evidence type="ECO:0000259" key="6">
    <source>
        <dbReference type="PROSITE" id="PS50049"/>
    </source>
</evidence>
<comment type="caution">
    <text evidence="7">The sequence shown here is derived from an EMBL/GenBank/DDBJ whole genome shotgun (WGS) entry which is preliminary data.</text>
</comment>
<dbReference type="GO" id="GO:0005164">
    <property type="term" value="F:tumor necrosis factor receptor binding"/>
    <property type="evidence" value="ECO:0007669"/>
    <property type="project" value="InterPro"/>
</dbReference>
<evidence type="ECO:0000256" key="5">
    <source>
        <dbReference type="ARBA" id="ARBA00023180"/>
    </source>
</evidence>
<dbReference type="InterPro" id="IPR008983">
    <property type="entry name" value="Tumour_necrosis_fac-like_dom"/>
</dbReference>
<dbReference type="InterPro" id="IPR002961">
    <property type="entry name" value="TNF_C"/>
</dbReference>
<keyword evidence="4" id="KW-0472">Membrane</keyword>
<dbReference type="PROSITE" id="PS00251">
    <property type="entry name" value="THD_1"/>
    <property type="match status" value="1"/>
</dbReference>
<dbReference type="PROSITE" id="PS50049">
    <property type="entry name" value="THD_2"/>
    <property type="match status" value="1"/>
</dbReference>
<gene>
    <name evidence="7" type="ORF">NDU88_000947</name>
</gene>
<evidence type="ECO:0000256" key="2">
    <source>
        <dbReference type="ARBA" id="ARBA00008670"/>
    </source>
</evidence>
<sequence>MSATKTERRCGPSLALVACAVLTTLALSVPATAFLMSYFSQESEQSNATVQVETPSLDSKEAAFQHGKSNKHMKARQHEDVIKPAVHLMGMDPSNLKDKNTLVWKPVFSNHEAEDSRFSLVIPQAGFYYVYCQVGFRNKSCHSSGNSLTLFSRLYTHHISYPNESILLLQAMETVCSHGNHATTWHTSISQGALAKLKKNHRLSIKVSHPDLVDYNEGKTFFGAMMVP</sequence>
<dbReference type="EMBL" id="JANPWB010000010">
    <property type="protein sequence ID" value="KAJ1134496.1"/>
    <property type="molecule type" value="Genomic_DNA"/>
</dbReference>